<proteinExistence type="predicted"/>
<name>A0A507CXJ1_9FUNG</name>
<dbReference type="EMBL" id="QEAM01000248">
    <property type="protein sequence ID" value="TPX42892.1"/>
    <property type="molecule type" value="Genomic_DNA"/>
</dbReference>
<evidence type="ECO:0000256" key="1">
    <source>
        <dbReference type="SAM" id="MobiDB-lite"/>
    </source>
</evidence>
<dbReference type="Proteomes" id="UP000317494">
    <property type="component" value="Unassembled WGS sequence"/>
</dbReference>
<accession>A0A507CXJ1</accession>
<gene>
    <name evidence="2" type="ORF">SeLEV6574_g05356</name>
    <name evidence="3" type="ORF">SeMB42_g04538</name>
</gene>
<dbReference type="EMBL" id="QEAN01000186">
    <property type="protein sequence ID" value="TPX43886.1"/>
    <property type="molecule type" value="Genomic_DNA"/>
</dbReference>
<feature type="compositionally biased region" description="Low complexity" evidence="1">
    <location>
        <begin position="34"/>
        <end position="45"/>
    </location>
</feature>
<organism evidence="3 4">
    <name type="scientific">Synchytrium endobioticum</name>
    <dbReference type="NCBI Taxonomy" id="286115"/>
    <lineage>
        <taxon>Eukaryota</taxon>
        <taxon>Fungi</taxon>
        <taxon>Fungi incertae sedis</taxon>
        <taxon>Chytridiomycota</taxon>
        <taxon>Chytridiomycota incertae sedis</taxon>
        <taxon>Chytridiomycetes</taxon>
        <taxon>Synchytriales</taxon>
        <taxon>Synchytriaceae</taxon>
        <taxon>Synchytrium</taxon>
    </lineage>
</organism>
<sequence length="247" mass="26263">MDAPKKSTESITQQATQRAKEIAEQVSNTLNPQEQSESLKMSSSAESHRRKAEEKVKFAGHELDDAKNAMSEAASERYQAAKDSAQSTYQSAKDTAGAYYDSGKDTASSYADAAKKKASDISEKASEYGQSARDSASSYYEAGKDKANSASQAAYGAYVENKDYAKAKASEVSENTSAKAGELKEGVKDTGVAAQNTLGDALEAGGESMRETGRDIKDQGLMEKAKETLHSVGEYLGLTASASEPEK</sequence>
<dbReference type="PANTHER" id="PTHR47372:SF11">
    <property type="entry name" value="RE19971P"/>
    <property type="match status" value="1"/>
</dbReference>
<evidence type="ECO:0000313" key="4">
    <source>
        <dbReference type="Proteomes" id="UP000317494"/>
    </source>
</evidence>
<feature type="compositionally biased region" description="Polar residues" evidence="1">
    <location>
        <begin position="84"/>
        <end position="93"/>
    </location>
</feature>
<dbReference type="Gene3D" id="1.20.120.20">
    <property type="entry name" value="Apolipoprotein"/>
    <property type="match status" value="1"/>
</dbReference>
<feature type="compositionally biased region" description="Basic and acidic residues" evidence="1">
    <location>
        <begin position="51"/>
        <end position="67"/>
    </location>
</feature>
<dbReference type="VEuPathDB" id="FungiDB:SeMB42_g04538"/>
<dbReference type="AlphaFoldDB" id="A0A507CXJ1"/>
<feature type="region of interest" description="Disordered" evidence="1">
    <location>
        <begin position="1"/>
        <end position="144"/>
    </location>
</feature>
<keyword evidence="4" id="KW-1185">Reference proteome</keyword>
<protein>
    <submittedName>
        <fullName evidence="3">Uncharacterized protein</fullName>
    </submittedName>
</protein>
<evidence type="ECO:0000313" key="2">
    <source>
        <dbReference type="EMBL" id="TPX42892.1"/>
    </source>
</evidence>
<dbReference type="Proteomes" id="UP000320475">
    <property type="component" value="Unassembled WGS sequence"/>
</dbReference>
<reference evidence="4 5" key="1">
    <citation type="journal article" date="2019" name="Sci. Rep.">
        <title>Comparative genomics of chytrid fungi reveal insights into the obligate biotrophic and pathogenic lifestyle of Synchytrium endobioticum.</title>
        <authorList>
            <person name="van de Vossenberg B.T.L.H."/>
            <person name="Warris S."/>
            <person name="Nguyen H.D.T."/>
            <person name="van Gent-Pelzer M.P.E."/>
            <person name="Joly D.L."/>
            <person name="van de Geest H.C."/>
            <person name="Bonants P.J.M."/>
            <person name="Smith D.S."/>
            <person name="Levesque C.A."/>
            <person name="van der Lee T.A.J."/>
        </authorList>
    </citation>
    <scope>NUCLEOTIDE SEQUENCE [LARGE SCALE GENOMIC DNA]</scope>
    <source>
        <strain evidence="2 5">LEV6574</strain>
        <strain evidence="3 4">MB42</strain>
    </source>
</reference>
<dbReference type="PANTHER" id="PTHR47372">
    <property type="entry name" value="DAUER UP-REGULATED-RELATED"/>
    <property type="match status" value="1"/>
</dbReference>
<evidence type="ECO:0000313" key="5">
    <source>
        <dbReference type="Proteomes" id="UP000320475"/>
    </source>
</evidence>
<comment type="caution">
    <text evidence="3">The sequence shown here is derived from an EMBL/GenBank/DDBJ whole genome shotgun (WGS) entry which is preliminary data.</text>
</comment>
<feature type="compositionally biased region" description="Polar residues" evidence="1">
    <location>
        <begin position="128"/>
        <end position="138"/>
    </location>
</feature>
<feature type="compositionally biased region" description="Basic and acidic residues" evidence="1">
    <location>
        <begin position="113"/>
        <end position="126"/>
    </location>
</feature>
<evidence type="ECO:0000313" key="3">
    <source>
        <dbReference type="EMBL" id="TPX43886.1"/>
    </source>
</evidence>